<dbReference type="InterPro" id="IPR020568">
    <property type="entry name" value="Ribosomal_Su5_D2-typ_SF"/>
</dbReference>
<keyword evidence="3 5" id="KW-0067">ATP-binding</keyword>
<proteinExistence type="inferred from homology"/>
<feature type="binding site" evidence="5">
    <location>
        <position position="80"/>
    </location>
    <ligand>
        <name>ATP</name>
        <dbReference type="ChEBI" id="CHEBI:30616"/>
    </ligand>
</feature>
<dbReference type="FunFam" id="3.30.565.10:FF:000418">
    <property type="entry name" value="Probable heat shock protein (Hsp90 family)"/>
    <property type="match status" value="1"/>
</dbReference>
<evidence type="ECO:0000313" key="7">
    <source>
        <dbReference type="Proteomes" id="UP000000420"/>
    </source>
</evidence>
<dbReference type="SUPFAM" id="SSF54211">
    <property type="entry name" value="Ribosomal protein S5 domain 2-like"/>
    <property type="match status" value="1"/>
</dbReference>
<dbReference type="Gene3D" id="3.30.565.10">
    <property type="entry name" value="Histidine kinase-like ATPase, C-terminal domain"/>
    <property type="match status" value="1"/>
</dbReference>
<protein>
    <submittedName>
        <fullName evidence="6">Hsp90xo protein</fullName>
    </submittedName>
</protein>
<dbReference type="HOGENOM" id="CLU_028672_0_0_6"/>
<dbReference type="PIRSF" id="PIRSF002583">
    <property type="entry name" value="Hsp90"/>
    <property type="match status" value="1"/>
</dbReference>
<dbReference type="Pfam" id="PF13589">
    <property type="entry name" value="HATPase_c_3"/>
    <property type="match status" value="1"/>
</dbReference>
<evidence type="ECO:0000256" key="4">
    <source>
        <dbReference type="ARBA" id="ARBA00023186"/>
    </source>
</evidence>
<gene>
    <name evidence="6" type="ordered locus">XC_3075</name>
</gene>
<reference evidence="6 7" key="1">
    <citation type="journal article" date="2005" name="Genome Res.">
        <title>Comparative and functional genomic analyses of the pathogenicity of phytopathogen Xanthomonas campestris pv. campestris.</title>
        <authorList>
            <person name="Qian W."/>
            <person name="Jia Y."/>
            <person name="Ren S.X."/>
            <person name="He Y.Q."/>
            <person name="Feng J.X."/>
            <person name="Lu L.F."/>
            <person name="Sun Q."/>
            <person name="Ying G."/>
            <person name="Tang D.J."/>
            <person name="Tang H."/>
            <person name="Wu W."/>
            <person name="Hao P."/>
            <person name="Wang L."/>
            <person name="Jiang B.L."/>
            <person name="Zeng S."/>
            <person name="Gu W.Y."/>
            <person name="Lu G."/>
            <person name="Rong L."/>
            <person name="Tian Y."/>
            <person name="Yao Z."/>
            <person name="Fu G."/>
            <person name="Chen B."/>
            <person name="Fang R."/>
            <person name="Qiang B."/>
            <person name="Chen Z."/>
            <person name="Zhao G.P."/>
            <person name="Tang J.L."/>
            <person name="He C."/>
        </authorList>
    </citation>
    <scope>NUCLEOTIDE SEQUENCE [LARGE SCALE GENOMIC DNA]</scope>
    <source>
        <strain evidence="6 7">8004</strain>
    </source>
</reference>
<evidence type="ECO:0000256" key="3">
    <source>
        <dbReference type="ARBA" id="ARBA00022840"/>
    </source>
</evidence>
<evidence type="ECO:0000313" key="6">
    <source>
        <dbReference type="EMBL" id="AAY50121.1"/>
    </source>
</evidence>
<accession>A0A0H2XBH9</accession>
<dbReference type="PANTHER" id="PTHR11528">
    <property type="entry name" value="HEAT SHOCK PROTEIN 90 FAMILY MEMBER"/>
    <property type="match status" value="1"/>
</dbReference>
<dbReference type="PRINTS" id="PR00775">
    <property type="entry name" value="HEATSHOCK90"/>
</dbReference>
<feature type="binding site" evidence="5">
    <location>
        <position position="206"/>
    </location>
    <ligand>
        <name>ATP</name>
        <dbReference type="ChEBI" id="CHEBI:30616"/>
    </ligand>
</feature>
<dbReference type="GO" id="GO:0051082">
    <property type="term" value="F:unfolded protein binding"/>
    <property type="evidence" value="ECO:0007669"/>
    <property type="project" value="InterPro"/>
</dbReference>
<dbReference type="Gene3D" id="3.30.230.80">
    <property type="match status" value="1"/>
</dbReference>
<name>A0A0H2XBH9_XANC8</name>
<dbReference type="Proteomes" id="UP000000420">
    <property type="component" value="Chromosome"/>
</dbReference>
<keyword evidence="4" id="KW-0143">Chaperone</keyword>
<dbReference type="Pfam" id="PF00183">
    <property type="entry name" value="HSP90"/>
    <property type="match status" value="1"/>
</dbReference>
<dbReference type="InterPro" id="IPR036890">
    <property type="entry name" value="HATPase_C_sf"/>
</dbReference>
<dbReference type="AlphaFoldDB" id="A0A0H2XBH9"/>
<dbReference type="SUPFAM" id="SSF55874">
    <property type="entry name" value="ATPase domain of HSP90 chaperone/DNA topoisomerase II/histidine kinase"/>
    <property type="match status" value="1"/>
</dbReference>
<dbReference type="GO" id="GO:0005524">
    <property type="term" value="F:ATP binding"/>
    <property type="evidence" value="ECO:0007669"/>
    <property type="project" value="UniProtKB-KW"/>
</dbReference>
<evidence type="ECO:0000256" key="2">
    <source>
        <dbReference type="ARBA" id="ARBA00022741"/>
    </source>
</evidence>
<feature type="binding site" evidence="5">
    <location>
        <position position="116"/>
    </location>
    <ligand>
        <name>ATP</name>
        <dbReference type="ChEBI" id="CHEBI:30616"/>
    </ligand>
</feature>
<feature type="binding site" evidence="5">
    <location>
        <position position="76"/>
    </location>
    <ligand>
        <name>ATP</name>
        <dbReference type="ChEBI" id="CHEBI:30616"/>
    </ligand>
</feature>
<dbReference type="FunFam" id="3.30.230.80:FF:000015">
    <property type="entry name" value="Histidine kinase"/>
    <property type="match status" value="1"/>
</dbReference>
<comment type="similarity">
    <text evidence="1">Belongs to the heat shock protein 90 family.</text>
</comment>
<evidence type="ECO:0000256" key="1">
    <source>
        <dbReference type="ARBA" id="ARBA00008239"/>
    </source>
</evidence>
<dbReference type="GO" id="GO:0016887">
    <property type="term" value="F:ATP hydrolysis activity"/>
    <property type="evidence" value="ECO:0007669"/>
    <property type="project" value="InterPro"/>
</dbReference>
<evidence type="ECO:0000256" key="5">
    <source>
        <dbReference type="PIRSR" id="PIRSR002583-1"/>
    </source>
</evidence>
<dbReference type="InterPro" id="IPR020575">
    <property type="entry name" value="Hsp90_N"/>
</dbReference>
<sequence length="658" mass="72747">MRGPWLAAILSGSHCHPGRRVRGWTRPPRTRRPIMQDPINEATDASQIRRAGVDLNGLMSVLSKHLYSTPVVALRELVQNAHDSILRRRLEQPEWGGASLIEVHGDPAQGTVRIIDTGAGLTQQEIHDYLATVGVGYTRGLRQGGHEDSGLIGMFGLGFLSAFVLARRVTVRTTSYQTPTLGHCYVSSNAEQYTVSPIAARAQVGTEVVLELHPNYLPLAQEGRLREILSQYCALLREPIQIGRDAQPINPEPPPWRMVDAVPLHPVQAWRRQREFAARFERNFEPLCCMPVRSDEGSDAVGLLWVQDGATYGTSDNRNLSVFLRGMLLHDNARELLPPWAGFIGGVIESNRLTPTASREDLQRDAVYSAVQHALSEALVQGLAEVARQQPEAWRRILLRHNEALLGAALCDERLFELLMEHVRVPTSQGDLPAQQLPAHGAVHVILDSDAGFEEMLFRAMGVPVAYGNRYAVVPFLRRWAQAKGVRLVELGTEQGNRQLFHLDSLPADELAWLEQHLGDGEALVPARFSPEELPLVVVPDREAELKRRLEQDENDKRVSTAALRLARQFTARIESQQTQRLYLNLDTPALQSLLAAYRAGNPQAAVAARLLRSLKVIVAAQGRTQQTPGAAEAEAGVVALNRAFGDFAAAVTHLLAR</sequence>
<keyword evidence="2 5" id="KW-0547">Nucleotide-binding</keyword>
<feature type="binding site" evidence="5">
    <location>
        <position position="359"/>
    </location>
    <ligand>
        <name>ATP</name>
        <dbReference type="ChEBI" id="CHEBI:30616"/>
    </ligand>
</feature>
<dbReference type="EMBL" id="CP000050">
    <property type="protein sequence ID" value="AAY50121.1"/>
    <property type="molecule type" value="Genomic_DNA"/>
</dbReference>
<organism evidence="6 7">
    <name type="scientific">Xanthomonas campestris pv. campestris (strain 8004)</name>
    <dbReference type="NCBI Taxonomy" id="314565"/>
    <lineage>
        <taxon>Bacteria</taxon>
        <taxon>Pseudomonadati</taxon>
        <taxon>Pseudomonadota</taxon>
        <taxon>Gammaproteobacteria</taxon>
        <taxon>Lysobacterales</taxon>
        <taxon>Lysobacteraceae</taxon>
        <taxon>Xanthomonas</taxon>
    </lineage>
</organism>
<dbReference type="InterPro" id="IPR001404">
    <property type="entry name" value="Hsp90_fam"/>
</dbReference>
<dbReference type="KEGG" id="xcb:XC_3075"/>
<dbReference type="GO" id="GO:0140662">
    <property type="term" value="F:ATP-dependent protein folding chaperone"/>
    <property type="evidence" value="ECO:0007669"/>
    <property type="project" value="InterPro"/>
</dbReference>